<feature type="domain" description="Phosphatidic acid phosphatase type 2/haloperoxidase" evidence="7">
    <location>
        <begin position="105"/>
        <end position="248"/>
    </location>
</feature>
<evidence type="ECO:0000256" key="2">
    <source>
        <dbReference type="ARBA" id="ARBA00008816"/>
    </source>
</evidence>
<evidence type="ECO:0000256" key="4">
    <source>
        <dbReference type="ARBA" id="ARBA00022989"/>
    </source>
</evidence>
<evidence type="ECO:0000256" key="5">
    <source>
        <dbReference type="ARBA" id="ARBA00023136"/>
    </source>
</evidence>
<evidence type="ECO:0000256" key="3">
    <source>
        <dbReference type="ARBA" id="ARBA00022692"/>
    </source>
</evidence>
<keyword evidence="9" id="KW-1185">Reference proteome</keyword>
<evidence type="ECO:0000256" key="6">
    <source>
        <dbReference type="SAM" id="Phobius"/>
    </source>
</evidence>
<feature type="transmembrane region" description="Helical" evidence="6">
    <location>
        <begin position="167"/>
        <end position="189"/>
    </location>
</feature>
<dbReference type="GO" id="GO:0046839">
    <property type="term" value="P:phospholipid dephosphorylation"/>
    <property type="evidence" value="ECO:0007669"/>
    <property type="project" value="TreeGrafter"/>
</dbReference>
<protein>
    <submittedName>
        <fullName evidence="8">Lipid phosphate phosphatase</fullName>
    </submittedName>
</protein>
<dbReference type="EMBL" id="BPQB01000081">
    <property type="protein sequence ID" value="GJE98080.1"/>
    <property type="molecule type" value="Genomic_DNA"/>
</dbReference>
<feature type="transmembrane region" description="Helical" evidence="6">
    <location>
        <begin position="75"/>
        <end position="95"/>
    </location>
</feature>
<dbReference type="Gene3D" id="1.20.144.10">
    <property type="entry name" value="Phosphatidic acid phosphatase type 2/haloperoxidase"/>
    <property type="match status" value="1"/>
</dbReference>
<dbReference type="PANTHER" id="PTHR10165">
    <property type="entry name" value="LIPID PHOSPHATE PHOSPHATASE"/>
    <property type="match status" value="1"/>
</dbReference>
<keyword evidence="3 6" id="KW-0812">Transmembrane</keyword>
<dbReference type="SMART" id="SM00014">
    <property type="entry name" value="acidPPc"/>
    <property type="match status" value="1"/>
</dbReference>
<dbReference type="AlphaFoldDB" id="A0A9P3LK84"/>
<comment type="caution">
    <text evidence="8">The sequence shown here is derived from an EMBL/GenBank/DDBJ whole genome shotgun (WGS) entry which is preliminary data.</text>
</comment>
<comment type="similarity">
    <text evidence="2">Belongs to the PA-phosphatase related phosphoesterase family.</text>
</comment>
<dbReference type="SUPFAM" id="SSF48317">
    <property type="entry name" value="Acid phosphatase/Vanadium-dependent haloperoxidase"/>
    <property type="match status" value="1"/>
</dbReference>
<reference evidence="8 9" key="1">
    <citation type="submission" date="2021-08" db="EMBL/GenBank/DDBJ databases">
        <title>Draft Genome Sequence of Phanerochaete sordida strain YK-624.</title>
        <authorList>
            <person name="Mori T."/>
            <person name="Dohra H."/>
            <person name="Suzuki T."/>
            <person name="Kawagishi H."/>
            <person name="Hirai H."/>
        </authorList>
    </citation>
    <scope>NUCLEOTIDE SEQUENCE [LARGE SCALE GENOMIC DNA]</scope>
    <source>
        <strain evidence="8 9">YK-624</strain>
    </source>
</reference>
<accession>A0A9P3LK84</accession>
<dbReference type="GO" id="GO:0006644">
    <property type="term" value="P:phospholipid metabolic process"/>
    <property type="evidence" value="ECO:0007669"/>
    <property type="project" value="InterPro"/>
</dbReference>
<dbReference type="InterPro" id="IPR043216">
    <property type="entry name" value="PAP-like"/>
</dbReference>
<dbReference type="GO" id="GO:0008195">
    <property type="term" value="F:phosphatidate phosphatase activity"/>
    <property type="evidence" value="ECO:0007669"/>
    <property type="project" value="TreeGrafter"/>
</dbReference>
<dbReference type="InterPro" id="IPR000326">
    <property type="entry name" value="PAP2/HPO"/>
</dbReference>
<dbReference type="InterPro" id="IPR036938">
    <property type="entry name" value="PAP2/HPO_sf"/>
</dbReference>
<feature type="transmembrane region" description="Helical" evidence="6">
    <location>
        <begin position="27"/>
        <end position="45"/>
    </location>
</feature>
<dbReference type="PANTHER" id="PTHR10165:SF35">
    <property type="entry name" value="RE23632P"/>
    <property type="match status" value="1"/>
</dbReference>
<feature type="transmembrane region" description="Helical" evidence="6">
    <location>
        <begin position="201"/>
        <end position="220"/>
    </location>
</feature>
<keyword evidence="5 6" id="KW-0472">Membrane</keyword>
<dbReference type="GO" id="GO:0016020">
    <property type="term" value="C:membrane"/>
    <property type="evidence" value="ECO:0007669"/>
    <property type="project" value="UniProtKB-SubCell"/>
</dbReference>
<dbReference type="Proteomes" id="UP000703269">
    <property type="component" value="Unassembled WGS sequence"/>
</dbReference>
<evidence type="ECO:0000313" key="8">
    <source>
        <dbReference type="EMBL" id="GJE98080.1"/>
    </source>
</evidence>
<keyword evidence="4 6" id="KW-1133">Transmembrane helix</keyword>
<comment type="subcellular location">
    <subcellularLocation>
        <location evidence="1">Membrane</location>
        <topology evidence="1">Multi-pass membrane protein</topology>
    </subcellularLocation>
</comment>
<proteinExistence type="inferred from homology"/>
<dbReference type="OrthoDB" id="10030083at2759"/>
<evidence type="ECO:0000256" key="1">
    <source>
        <dbReference type="ARBA" id="ARBA00004141"/>
    </source>
</evidence>
<evidence type="ECO:0000313" key="9">
    <source>
        <dbReference type="Proteomes" id="UP000703269"/>
    </source>
</evidence>
<gene>
    <name evidence="8" type="ORF">PsYK624_143020</name>
</gene>
<name>A0A9P3LK84_9APHY</name>
<organism evidence="8 9">
    <name type="scientific">Phanerochaete sordida</name>
    <dbReference type="NCBI Taxonomy" id="48140"/>
    <lineage>
        <taxon>Eukaryota</taxon>
        <taxon>Fungi</taxon>
        <taxon>Dikarya</taxon>
        <taxon>Basidiomycota</taxon>
        <taxon>Agaricomycotina</taxon>
        <taxon>Agaricomycetes</taxon>
        <taxon>Polyporales</taxon>
        <taxon>Phanerochaetaceae</taxon>
        <taxon>Phanerochaete</taxon>
    </lineage>
</organism>
<sequence length="298" mass="32829">MASVVATVRRKVLDVFGADAFYWWDRAYVVDWAVMCALWVVAWVVKEFPPFEREVDPNDPAISHQHHKNTIGGDLNIMIAVFVPVAVVVAAGTLRVSAMEIHHGLLSLLAGSGLNEIITEFLKNRVGRLRPDFLTRCKWSNDLKACTGKANDIMEGRRSFPSGHSSTAFAGMAFLSLFLAGLMYTWTFGQSAPARNLLSTRLGRICVTLAPVAYATWVAVSRLEDYRHHKEDVIVGSLLGTLSATTAYLVYWPNPFTLDLTASARSTTRARVVYGQNSARSANHEYEYELAGAGDASV</sequence>
<dbReference type="Pfam" id="PF01569">
    <property type="entry name" value="PAP2"/>
    <property type="match status" value="1"/>
</dbReference>
<feature type="transmembrane region" description="Helical" evidence="6">
    <location>
        <begin position="232"/>
        <end position="251"/>
    </location>
</feature>
<evidence type="ECO:0000259" key="7">
    <source>
        <dbReference type="SMART" id="SM00014"/>
    </source>
</evidence>